<reference evidence="2" key="2">
    <citation type="submission" date="2023-06" db="EMBL/GenBank/DDBJ databases">
        <authorList>
            <consortium name="Lawrence Berkeley National Laboratory"/>
            <person name="Haridas S."/>
            <person name="Hensen N."/>
            <person name="Bonometti L."/>
            <person name="Westerberg I."/>
            <person name="Brannstrom I.O."/>
            <person name="Guillou S."/>
            <person name="Cros-Aarteil S."/>
            <person name="Calhoun S."/>
            <person name="Kuo A."/>
            <person name="Mondo S."/>
            <person name="Pangilinan J."/>
            <person name="Riley R."/>
            <person name="Labutti K."/>
            <person name="Andreopoulos B."/>
            <person name="Lipzen A."/>
            <person name="Chen C."/>
            <person name="Yanf M."/>
            <person name="Daum C."/>
            <person name="Ng V."/>
            <person name="Clum A."/>
            <person name="Steindorff A."/>
            <person name="Ohm R."/>
            <person name="Martin F."/>
            <person name="Silar P."/>
            <person name="Natvig D."/>
            <person name="Lalanne C."/>
            <person name="Gautier V."/>
            <person name="Ament-Velasquez S.L."/>
            <person name="Kruys A."/>
            <person name="Hutchinson M.I."/>
            <person name="Powell A.J."/>
            <person name="Barry K."/>
            <person name="Miller A.N."/>
            <person name="Grigoriev I.V."/>
            <person name="Debuchy R."/>
            <person name="Gladieux P."/>
            <person name="Thoren M.H."/>
            <person name="Johannesson H."/>
        </authorList>
    </citation>
    <scope>NUCLEOTIDE SEQUENCE</scope>
    <source>
        <strain evidence="2">CBS 955.72</strain>
    </source>
</reference>
<organism evidence="2 3">
    <name type="scientific">Lasiosphaeria hispida</name>
    <dbReference type="NCBI Taxonomy" id="260671"/>
    <lineage>
        <taxon>Eukaryota</taxon>
        <taxon>Fungi</taxon>
        <taxon>Dikarya</taxon>
        <taxon>Ascomycota</taxon>
        <taxon>Pezizomycotina</taxon>
        <taxon>Sordariomycetes</taxon>
        <taxon>Sordariomycetidae</taxon>
        <taxon>Sordariales</taxon>
        <taxon>Lasiosphaeriaceae</taxon>
        <taxon>Lasiosphaeria</taxon>
    </lineage>
</organism>
<dbReference type="AlphaFoldDB" id="A0AAJ0MJN9"/>
<sequence>MRCLQPTALVRLRNARRLLSPVRQPFAPSAPHPSSHTRPLAQERWLKLTNGDSVAMLMGLLEGFPCSFLLHVAPLVFSNMHAVLALFFGPRSSSRESASPRCHSSRRDAALIYATFVIYLAATTRAVRVRTRAVITKSFLNDEDSGAVRTVRSASIRHASLLELHIA</sequence>
<evidence type="ECO:0000313" key="3">
    <source>
        <dbReference type="Proteomes" id="UP001275084"/>
    </source>
</evidence>
<evidence type="ECO:0000313" key="2">
    <source>
        <dbReference type="EMBL" id="KAK3362956.1"/>
    </source>
</evidence>
<keyword evidence="3" id="KW-1185">Reference proteome</keyword>
<accession>A0AAJ0MJN9</accession>
<keyword evidence="1" id="KW-1133">Transmembrane helix</keyword>
<keyword evidence="1" id="KW-0812">Transmembrane</keyword>
<feature type="transmembrane region" description="Helical" evidence="1">
    <location>
        <begin position="110"/>
        <end position="127"/>
    </location>
</feature>
<comment type="caution">
    <text evidence="2">The sequence shown here is derived from an EMBL/GenBank/DDBJ whole genome shotgun (WGS) entry which is preliminary data.</text>
</comment>
<reference evidence="2" key="1">
    <citation type="journal article" date="2023" name="Mol. Phylogenet. Evol.">
        <title>Genome-scale phylogeny and comparative genomics of the fungal order Sordariales.</title>
        <authorList>
            <person name="Hensen N."/>
            <person name="Bonometti L."/>
            <person name="Westerberg I."/>
            <person name="Brannstrom I.O."/>
            <person name="Guillou S."/>
            <person name="Cros-Aarteil S."/>
            <person name="Calhoun S."/>
            <person name="Haridas S."/>
            <person name="Kuo A."/>
            <person name="Mondo S."/>
            <person name="Pangilinan J."/>
            <person name="Riley R."/>
            <person name="LaButti K."/>
            <person name="Andreopoulos B."/>
            <person name="Lipzen A."/>
            <person name="Chen C."/>
            <person name="Yan M."/>
            <person name="Daum C."/>
            <person name="Ng V."/>
            <person name="Clum A."/>
            <person name="Steindorff A."/>
            <person name="Ohm R.A."/>
            <person name="Martin F."/>
            <person name="Silar P."/>
            <person name="Natvig D.O."/>
            <person name="Lalanne C."/>
            <person name="Gautier V."/>
            <person name="Ament-Velasquez S.L."/>
            <person name="Kruys A."/>
            <person name="Hutchinson M.I."/>
            <person name="Powell A.J."/>
            <person name="Barry K."/>
            <person name="Miller A.N."/>
            <person name="Grigoriev I.V."/>
            <person name="Debuchy R."/>
            <person name="Gladieux P."/>
            <person name="Hiltunen Thoren M."/>
            <person name="Johannesson H."/>
        </authorList>
    </citation>
    <scope>NUCLEOTIDE SEQUENCE</scope>
    <source>
        <strain evidence="2">CBS 955.72</strain>
    </source>
</reference>
<dbReference type="Proteomes" id="UP001275084">
    <property type="component" value="Unassembled WGS sequence"/>
</dbReference>
<name>A0AAJ0MJN9_9PEZI</name>
<keyword evidence="1" id="KW-0472">Membrane</keyword>
<proteinExistence type="predicted"/>
<gene>
    <name evidence="2" type="ORF">B0T25DRAFT_25152</name>
</gene>
<evidence type="ECO:0000256" key="1">
    <source>
        <dbReference type="SAM" id="Phobius"/>
    </source>
</evidence>
<protein>
    <submittedName>
        <fullName evidence="2">Uncharacterized protein</fullName>
    </submittedName>
</protein>
<dbReference type="EMBL" id="JAUIQD010000001">
    <property type="protein sequence ID" value="KAK3362956.1"/>
    <property type="molecule type" value="Genomic_DNA"/>
</dbReference>
<feature type="transmembrane region" description="Helical" evidence="1">
    <location>
        <begin position="68"/>
        <end position="89"/>
    </location>
</feature>